<organism evidence="3 4">
    <name type="scientific">Cyphellophora attinorum</name>
    <dbReference type="NCBI Taxonomy" id="1664694"/>
    <lineage>
        <taxon>Eukaryota</taxon>
        <taxon>Fungi</taxon>
        <taxon>Dikarya</taxon>
        <taxon>Ascomycota</taxon>
        <taxon>Pezizomycotina</taxon>
        <taxon>Eurotiomycetes</taxon>
        <taxon>Chaetothyriomycetidae</taxon>
        <taxon>Chaetothyriales</taxon>
        <taxon>Cyphellophoraceae</taxon>
        <taxon>Cyphellophora</taxon>
    </lineage>
</organism>
<keyword evidence="4" id="KW-1185">Reference proteome</keyword>
<feature type="domain" description="DUF1996" evidence="2">
    <location>
        <begin position="1"/>
        <end position="206"/>
    </location>
</feature>
<gene>
    <name evidence="3" type="ORF">AB675_9945</name>
</gene>
<dbReference type="Proteomes" id="UP000038010">
    <property type="component" value="Unassembled WGS sequence"/>
</dbReference>
<evidence type="ECO:0000313" key="3">
    <source>
        <dbReference type="EMBL" id="KPI35362.1"/>
    </source>
</evidence>
<evidence type="ECO:0000313" key="4">
    <source>
        <dbReference type="Proteomes" id="UP000038010"/>
    </source>
</evidence>
<feature type="compositionally biased region" description="Basic residues" evidence="1">
    <location>
        <begin position="352"/>
        <end position="364"/>
    </location>
</feature>
<dbReference type="EMBL" id="LFJN01000041">
    <property type="protein sequence ID" value="KPI35362.1"/>
    <property type="molecule type" value="Genomic_DNA"/>
</dbReference>
<dbReference type="PANTHER" id="PTHR43662:SF3">
    <property type="entry name" value="DOMAIN PROTEIN, PUTATIVE (AFU_ORTHOLOGUE AFUA_6G11970)-RELATED"/>
    <property type="match status" value="1"/>
</dbReference>
<dbReference type="PANTHER" id="PTHR43662">
    <property type="match status" value="1"/>
</dbReference>
<accession>A0A0N1H443</accession>
<evidence type="ECO:0000259" key="2">
    <source>
        <dbReference type="Pfam" id="PF09362"/>
    </source>
</evidence>
<reference evidence="3 4" key="1">
    <citation type="submission" date="2015-06" db="EMBL/GenBank/DDBJ databases">
        <title>Draft genome of the ant-associated black yeast Phialophora attae CBS 131958.</title>
        <authorList>
            <person name="Moreno L.F."/>
            <person name="Stielow B.J."/>
            <person name="de Hoog S."/>
            <person name="Vicente V.A."/>
            <person name="Weiss V.A."/>
            <person name="de Vries M."/>
            <person name="Cruz L.M."/>
            <person name="Souza E.M."/>
        </authorList>
    </citation>
    <scope>NUCLEOTIDE SEQUENCE [LARGE SCALE GENOMIC DNA]</scope>
    <source>
        <strain evidence="3 4">CBS 131958</strain>
    </source>
</reference>
<name>A0A0N1H443_9EURO</name>
<dbReference type="AlphaFoldDB" id="A0A0N1H443"/>
<sequence>MSYDDTQAADCTTCMVTKDKSNYWVASMYHNDGSNLTPVPQHGSASIYYMNNPTLLGPGETMETLPTGLRMLAGFGDKRAEGPTMEDEAIRYKCLDYSKDPTQDIKGFPTYPCKDGIRAQVTFPSCWNGKDLDSDDHKSHMAYPSAGPDYGGSCPSSHPHHVVTVKMEVIFATNNFAWGADGKNPFIWSNGDNTGWGLHADMIMGWDADVLKAAYLDPGTCKLTNWVNEDATAIVNKLPGCNSIGAVVKAQCQDGVTLKGEWSSFGGNFVNNTVDAVANAVAGAAPSAAPAQFYDKPSDAAAPPSPAAGNPHVKTETVWVTTTEIVHGVAPATPAPAAGAWGDAAKRDEHVHRHAHAHGRRWAF</sequence>
<dbReference type="VEuPathDB" id="FungiDB:AB675_9945"/>
<dbReference type="OrthoDB" id="74764at2759"/>
<dbReference type="RefSeq" id="XP_017995325.1">
    <property type="nucleotide sequence ID" value="XM_018150522.1"/>
</dbReference>
<dbReference type="Pfam" id="PF09362">
    <property type="entry name" value="DUF1996"/>
    <property type="match status" value="1"/>
</dbReference>
<dbReference type="InterPro" id="IPR018535">
    <property type="entry name" value="DUF1996"/>
</dbReference>
<dbReference type="STRING" id="1664694.A0A0N1H443"/>
<dbReference type="GeneID" id="28742402"/>
<feature type="region of interest" description="Disordered" evidence="1">
    <location>
        <begin position="336"/>
        <end position="364"/>
    </location>
</feature>
<protein>
    <recommendedName>
        <fullName evidence="2">DUF1996 domain-containing protein</fullName>
    </recommendedName>
</protein>
<proteinExistence type="predicted"/>
<evidence type="ECO:0000256" key="1">
    <source>
        <dbReference type="SAM" id="MobiDB-lite"/>
    </source>
</evidence>
<comment type="caution">
    <text evidence="3">The sequence shown here is derived from an EMBL/GenBank/DDBJ whole genome shotgun (WGS) entry which is preliminary data.</text>
</comment>